<dbReference type="Proteomes" id="UP000269154">
    <property type="component" value="Unassembled WGS sequence"/>
</dbReference>
<evidence type="ECO:0000313" key="1">
    <source>
        <dbReference type="EMBL" id="RQH18239.1"/>
    </source>
</evidence>
<evidence type="ECO:0000313" key="2">
    <source>
        <dbReference type="Proteomes" id="UP000269154"/>
    </source>
</evidence>
<proteinExistence type="predicted"/>
<gene>
    <name evidence="1" type="primary">phnG</name>
    <name evidence="1" type="ORF">D5R40_33005</name>
</gene>
<dbReference type="EMBL" id="RCBY01000477">
    <property type="protein sequence ID" value="RQH18239.1"/>
    <property type="molecule type" value="Genomic_DNA"/>
</dbReference>
<dbReference type="InterPro" id="IPR009609">
    <property type="entry name" value="Phosphonate_metab_PhnG"/>
</dbReference>
<sequence>MDIQTEMRQGWIKTLAKSNLKQLETKVAEIGKLPAYNFIRPPEIGLTMVRGRAGGTGQIFNLGEITITRCAVKIEDVMGFGYVAGRSHRHAELAALCDGLMQLPEWHDVVKSVVLEFIEAEVNHQKEIEQLQTEATKVNFFTIARGD</sequence>
<accession>A0A3N6NDG3</accession>
<dbReference type="RefSeq" id="WP_124146795.1">
    <property type="nucleotide sequence ID" value="NZ_CAWOKI010000195.1"/>
</dbReference>
<dbReference type="GO" id="GO:0019634">
    <property type="term" value="P:organic phosphonate metabolic process"/>
    <property type="evidence" value="ECO:0007669"/>
    <property type="project" value="InterPro"/>
</dbReference>
<dbReference type="NCBIfam" id="TIGR03293">
    <property type="entry name" value="PhnG_redo"/>
    <property type="match status" value="1"/>
</dbReference>
<name>A0A3N6NDG3_9CYAN</name>
<reference evidence="1 2" key="1">
    <citation type="journal article" date="2018" name="ACS Chem. Biol.">
        <title>Ketoreductase domain dysfunction expands chemodiversity: malyngamide biosynthesis in the cyanobacterium Okeania hirsuta.</title>
        <authorList>
            <person name="Moss N.A."/>
            <person name="Leao T."/>
            <person name="Rankin M."/>
            <person name="McCullough T.M."/>
            <person name="Qu P."/>
            <person name="Korobeynikov A."/>
            <person name="Smith J.L."/>
            <person name="Gerwick L."/>
            <person name="Gerwick W.H."/>
        </authorList>
    </citation>
    <scope>NUCLEOTIDE SEQUENCE [LARGE SCALE GENOMIC DNA]</scope>
    <source>
        <strain evidence="1 2">PAB10Feb10-1</strain>
    </source>
</reference>
<dbReference type="Pfam" id="PF06754">
    <property type="entry name" value="PhnG"/>
    <property type="match status" value="1"/>
</dbReference>
<comment type="caution">
    <text evidence="1">The sequence shown here is derived from an EMBL/GenBank/DDBJ whole genome shotgun (WGS) entry which is preliminary data.</text>
</comment>
<protein>
    <submittedName>
        <fullName evidence="1">Phosphonate C-P lyase system protein PhnG</fullName>
    </submittedName>
</protein>
<dbReference type="GO" id="GO:0015716">
    <property type="term" value="P:organic phosphonate transport"/>
    <property type="evidence" value="ECO:0007669"/>
    <property type="project" value="InterPro"/>
</dbReference>
<dbReference type="GO" id="GO:0016829">
    <property type="term" value="F:lyase activity"/>
    <property type="evidence" value="ECO:0007669"/>
    <property type="project" value="UniProtKB-KW"/>
</dbReference>
<dbReference type="AlphaFoldDB" id="A0A3N6NDG3"/>
<organism evidence="1 2">
    <name type="scientific">Okeania hirsuta</name>
    <dbReference type="NCBI Taxonomy" id="1458930"/>
    <lineage>
        <taxon>Bacteria</taxon>
        <taxon>Bacillati</taxon>
        <taxon>Cyanobacteriota</taxon>
        <taxon>Cyanophyceae</taxon>
        <taxon>Oscillatoriophycideae</taxon>
        <taxon>Oscillatoriales</taxon>
        <taxon>Microcoleaceae</taxon>
        <taxon>Okeania</taxon>
    </lineage>
</organism>
<keyword evidence="2" id="KW-1185">Reference proteome</keyword>
<dbReference type="OrthoDB" id="530475at2"/>
<keyword evidence="1" id="KW-0456">Lyase</keyword>